<sequence length="85" mass="9593">MRYLGYFVTSPNLKTYPLNLNLTPKNINQVAGDDQNFGFQKIPAGQQESESILLGRLKGKNKKIVSSSNFMSKSKFHIFAENLII</sequence>
<evidence type="ECO:0000313" key="1">
    <source>
        <dbReference type="EMBL" id="AKB75136.1"/>
    </source>
</evidence>
<dbReference type="EMBL" id="CP009515">
    <property type="protein sequence ID" value="AKB75136.1"/>
    <property type="molecule type" value="Genomic_DNA"/>
</dbReference>
<keyword evidence="2" id="KW-1185">Reference proteome</keyword>
<reference evidence="1 2" key="1">
    <citation type="submission" date="2014-07" db="EMBL/GenBank/DDBJ databases">
        <title>Methanogenic archaea and the global carbon cycle.</title>
        <authorList>
            <person name="Henriksen J.R."/>
            <person name="Luke J."/>
            <person name="Reinhart S."/>
            <person name="Benedict M.N."/>
            <person name="Youngblut N.D."/>
            <person name="Metcalf M.E."/>
            <person name="Whitaker R.J."/>
            <person name="Metcalf W.W."/>
        </authorList>
    </citation>
    <scope>NUCLEOTIDE SEQUENCE [LARGE SCALE GENOMIC DNA]</scope>
    <source>
        <strain evidence="1 2">Z-7289</strain>
    </source>
</reference>
<organism evidence="1 2">
    <name type="scientific">Methanosarcina lacustris Z-7289</name>
    <dbReference type="NCBI Taxonomy" id="1434111"/>
    <lineage>
        <taxon>Archaea</taxon>
        <taxon>Methanobacteriati</taxon>
        <taxon>Methanobacteriota</taxon>
        <taxon>Stenosarchaea group</taxon>
        <taxon>Methanomicrobia</taxon>
        <taxon>Methanosarcinales</taxon>
        <taxon>Methanosarcinaceae</taxon>
        <taxon>Methanosarcina</taxon>
    </lineage>
</organism>
<dbReference type="PATRIC" id="fig|1434111.4.peg.2460"/>
<dbReference type="HOGENOM" id="CLU_2504960_0_0_2"/>
<evidence type="ECO:0000313" key="2">
    <source>
        <dbReference type="Proteomes" id="UP000033072"/>
    </source>
</evidence>
<accession>A0A0E3S4F5</accession>
<dbReference type="KEGG" id="mls:MSLAZ_1875"/>
<gene>
    <name evidence="1" type="ORF">MSLAZ_1875</name>
</gene>
<protein>
    <submittedName>
        <fullName evidence="1">Uncharacterized protein</fullName>
    </submittedName>
</protein>
<proteinExistence type="predicted"/>
<dbReference type="AlphaFoldDB" id="A0A0E3S4F5"/>
<dbReference type="Proteomes" id="UP000033072">
    <property type="component" value="Chromosome"/>
</dbReference>
<name>A0A0E3S4F5_9EURY</name>